<evidence type="ECO:0000256" key="3">
    <source>
        <dbReference type="ARBA" id="ARBA00023098"/>
    </source>
</evidence>
<dbReference type="PANTHER" id="PTHR14226">
    <property type="entry name" value="NEUROPATHY TARGET ESTERASE/SWISS CHEESE D.MELANOGASTER"/>
    <property type="match status" value="1"/>
</dbReference>
<evidence type="ECO:0000256" key="2">
    <source>
        <dbReference type="ARBA" id="ARBA00022963"/>
    </source>
</evidence>
<feature type="active site" description="Proton acceptor" evidence="4">
    <location>
        <position position="241"/>
    </location>
</feature>
<keyword evidence="3 4" id="KW-0443">Lipid metabolism</keyword>
<dbReference type="PROSITE" id="PS51635">
    <property type="entry name" value="PNPLA"/>
    <property type="match status" value="1"/>
</dbReference>
<evidence type="ECO:0000313" key="8">
    <source>
        <dbReference type="Proteomes" id="UP000054691"/>
    </source>
</evidence>
<keyword evidence="8" id="KW-1185">Reference proteome</keyword>
<proteinExistence type="predicted"/>
<dbReference type="EMBL" id="UGOB01000001">
    <property type="protein sequence ID" value="STX44797.1"/>
    <property type="molecule type" value="Genomic_DNA"/>
</dbReference>
<dbReference type="STRING" id="45066.Lgra_0331"/>
<dbReference type="GO" id="GO:0016787">
    <property type="term" value="F:hydrolase activity"/>
    <property type="evidence" value="ECO:0007669"/>
    <property type="project" value="UniProtKB-UniRule"/>
</dbReference>
<dbReference type="EMBL" id="LNYE01000003">
    <property type="protein sequence ID" value="KTD15665.1"/>
    <property type="molecule type" value="Genomic_DNA"/>
</dbReference>
<dbReference type="GO" id="GO:0016042">
    <property type="term" value="P:lipid catabolic process"/>
    <property type="evidence" value="ECO:0007669"/>
    <property type="project" value="UniProtKB-UniRule"/>
</dbReference>
<organism evidence="7 9">
    <name type="scientific">Legionella gratiana</name>
    <dbReference type="NCBI Taxonomy" id="45066"/>
    <lineage>
        <taxon>Bacteria</taxon>
        <taxon>Pseudomonadati</taxon>
        <taxon>Pseudomonadota</taxon>
        <taxon>Gammaproteobacteria</taxon>
        <taxon>Legionellales</taxon>
        <taxon>Legionellaceae</taxon>
        <taxon>Legionella</taxon>
    </lineage>
</organism>
<dbReference type="SUPFAM" id="SSF52151">
    <property type="entry name" value="FabD/lysophospholipase-like"/>
    <property type="match status" value="1"/>
</dbReference>
<dbReference type="PANTHER" id="PTHR14226:SF78">
    <property type="entry name" value="SLR0060 PROTEIN"/>
    <property type="match status" value="1"/>
</dbReference>
<name>A0A378JD46_9GAMM</name>
<dbReference type="AlphaFoldDB" id="A0A378JD46"/>
<dbReference type="InterPro" id="IPR050301">
    <property type="entry name" value="NTE"/>
</dbReference>
<comment type="caution">
    <text evidence="4">Lacks conserved residue(s) required for the propagation of feature annotation.</text>
</comment>
<accession>A0A378JD46</accession>
<keyword evidence="1 4" id="KW-0378">Hydrolase</keyword>
<feature type="active site" description="Nucleophile" evidence="4">
    <location>
        <position position="89"/>
    </location>
</feature>
<dbReference type="Gene3D" id="3.40.1090.10">
    <property type="entry name" value="Cytosolic phospholipase A2 catalytic domain"/>
    <property type="match status" value="2"/>
</dbReference>
<sequence length="386" mass="44319">MYLSIVPYQNGSPLLQRRTIGSGVEEMHSAVIQMVERIRSIDREIEMPKRKKINLALQGGGAHGAFTWGLLDKFLESKLFTIEGISATSAGSLNAAVLAYGFLQGKEEGARQSLYDFWRAMSDYGKLFGITAKTPFDYFIEPFLKAPLNFYLFNSIASLFSPYQFNPFNFHPIRNVLERIIDIEQIKNKSTIRLFICATNVQTGKIRIFDNSELSINTLLASTCLPQLYQSIEINGEFYWDGGYLGNPAIFPLIYQTSCRDILIFHTVPIVRDEIPKTPAEIDSRIREVSFNSSLMREMRAVAFVSNLITKGQLKKEYEKNYKKIFMHCIRADENLRDFPLSAIYSPDWDFLVAMRDLGRQEASFWIEKNYDNIGKKTTIDFSEWL</sequence>
<evidence type="ECO:0000313" key="6">
    <source>
        <dbReference type="EMBL" id="KTD15665.1"/>
    </source>
</evidence>
<dbReference type="Proteomes" id="UP000254476">
    <property type="component" value="Unassembled WGS sequence"/>
</dbReference>
<evidence type="ECO:0000256" key="1">
    <source>
        <dbReference type="ARBA" id="ARBA00022801"/>
    </source>
</evidence>
<dbReference type="InterPro" id="IPR016035">
    <property type="entry name" value="Acyl_Trfase/lysoPLipase"/>
</dbReference>
<gene>
    <name evidence="6" type="ORF">Lgra_0331</name>
    <name evidence="7" type="ORF">NCTC12388_01722</name>
</gene>
<feature type="short sequence motif" description="GXGXXG" evidence="4">
    <location>
        <begin position="59"/>
        <end position="64"/>
    </location>
</feature>
<dbReference type="InterPro" id="IPR002641">
    <property type="entry name" value="PNPLA_dom"/>
</dbReference>
<keyword evidence="2 4" id="KW-0442">Lipid degradation</keyword>
<dbReference type="Proteomes" id="UP000054691">
    <property type="component" value="Unassembled WGS sequence"/>
</dbReference>
<evidence type="ECO:0000256" key="4">
    <source>
        <dbReference type="PROSITE-ProRule" id="PRU01161"/>
    </source>
</evidence>
<evidence type="ECO:0000259" key="5">
    <source>
        <dbReference type="PROSITE" id="PS51635"/>
    </source>
</evidence>
<evidence type="ECO:0000313" key="9">
    <source>
        <dbReference type="Proteomes" id="UP000254476"/>
    </source>
</evidence>
<reference evidence="7 9" key="2">
    <citation type="submission" date="2018-06" db="EMBL/GenBank/DDBJ databases">
        <authorList>
            <consortium name="Pathogen Informatics"/>
            <person name="Doyle S."/>
        </authorList>
    </citation>
    <scope>NUCLEOTIDE SEQUENCE [LARGE SCALE GENOMIC DNA]</scope>
    <source>
        <strain evidence="7 9">NCTC12388</strain>
    </source>
</reference>
<protein>
    <submittedName>
        <fullName evidence="7">Phospholipase, patatin family</fullName>
    </submittedName>
</protein>
<reference evidence="6 8" key="1">
    <citation type="submission" date="2015-11" db="EMBL/GenBank/DDBJ databases">
        <title>Genomic analysis of 38 Legionella species identifies large and diverse effector repertoires.</title>
        <authorList>
            <person name="Burstein D."/>
            <person name="Amaro F."/>
            <person name="Zusman T."/>
            <person name="Lifshitz Z."/>
            <person name="Cohen O."/>
            <person name="Gilbert J.A."/>
            <person name="Pupko T."/>
            <person name="Shuman H.A."/>
            <person name="Segal G."/>
        </authorList>
    </citation>
    <scope>NUCLEOTIDE SEQUENCE [LARGE SCALE GENOMIC DNA]</scope>
    <source>
        <strain evidence="6 8">Lyon 8420412</strain>
    </source>
</reference>
<feature type="short sequence motif" description="DGA/G" evidence="4">
    <location>
        <begin position="241"/>
        <end position="243"/>
    </location>
</feature>
<feature type="domain" description="PNPLA" evidence="5">
    <location>
        <begin position="55"/>
        <end position="254"/>
    </location>
</feature>
<dbReference type="Pfam" id="PF01734">
    <property type="entry name" value="Patatin"/>
    <property type="match status" value="1"/>
</dbReference>
<evidence type="ECO:0000313" key="7">
    <source>
        <dbReference type="EMBL" id="STX44797.1"/>
    </source>
</evidence>